<dbReference type="EMBL" id="GL732528">
    <property type="protein sequence ID" value="EFX87232.1"/>
    <property type="molecule type" value="Genomic_DNA"/>
</dbReference>
<dbReference type="Proteomes" id="UP000000305">
    <property type="component" value="Unassembled WGS sequence"/>
</dbReference>
<evidence type="ECO:0000256" key="5">
    <source>
        <dbReference type="SAM" id="SignalP"/>
    </source>
</evidence>
<keyword evidence="4" id="KW-0175">Coiled coil</keyword>
<dbReference type="AlphaFoldDB" id="E9FZP4"/>
<accession>E9FZP4</accession>
<dbReference type="eggNOG" id="ENOG502QT1U">
    <property type="taxonomic scope" value="Eukaryota"/>
</dbReference>
<evidence type="ECO:0000259" key="6">
    <source>
        <dbReference type="PROSITE" id="PS50871"/>
    </source>
</evidence>
<dbReference type="InterPro" id="IPR008983">
    <property type="entry name" value="Tumour_necrosis_fac-like_dom"/>
</dbReference>
<keyword evidence="8" id="KW-1185">Reference proteome</keyword>
<dbReference type="SMART" id="SM00110">
    <property type="entry name" value="C1Q"/>
    <property type="match status" value="1"/>
</dbReference>
<dbReference type="InterPro" id="IPR050822">
    <property type="entry name" value="Cerebellin_Synaptic_Org"/>
</dbReference>
<comment type="subcellular location">
    <subcellularLocation>
        <location evidence="1">Secreted</location>
    </subcellularLocation>
</comment>
<feature type="signal peptide" evidence="5">
    <location>
        <begin position="1"/>
        <end position="23"/>
    </location>
</feature>
<gene>
    <name evidence="7" type="ORF">DAPPUDRAFT_221816</name>
</gene>
<dbReference type="SUPFAM" id="SSF49842">
    <property type="entry name" value="TNF-like"/>
    <property type="match status" value="1"/>
</dbReference>
<dbReference type="Gene3D" id="2.60.120.40">
    <property type="match status" value="1"/>
</dbReference>
<dbReference type="PANTHER" id="PTHR22923">
    <property type="entry name" value="CEREBELLIN-RELATED"/>
    <property type="match status" value="1"/>
</dbReference>
<feature type="domain" description="C1q" evidence="6">
    <location>
        <begin position="160"/>
        <end position="300"/>
    </location>
</feature>
<evidence type="ECO:0000313" key="8">
    <source>
        <dbReference type="Proteomes" id="UP000000305"/>
    </source>
</evidence>
<evidence type="ECO:0000256" key="1">
    <source>
        <dbReference type="ARBA" id="ARBA00004613"/>
    </source>
</evidence>
<keyword evidence="2" id="KW-0964">Secreted</keyword>
<evidence type="ECO:0000256" key="4">
    <source>
        <dbReference type="SAM" id="Coils"/>
    </source>
</evidence>
<evidence type="ECO:0000313" key="7">
    <source>
        <dbReference type="EMBL" id="EFX87232.1"/>
    </source>
</evidence>
<dbReference type="PANTHER" id="PTHR22923:SF62">
    <property type="entry name" value="CVP18"/>
    <property type="match status" value="1"/>
</dbReference>
<evidence type="ECO:0000256" key="3">
    <source>
        <dbReference type="ARBA" id="ARBA00022729"/>
    </source>
</evidence>
<dbReference type="InterPro" id="IPR001073">
    <property type="entry name" value="C1q_dom"/>
</dbReference>
<sequence>MATVRIHFCFLVLTCFWTGAVFSLEDQSSQQLRDSHNQFQKFMEATVSRLEALEQEQSKMKEDSAAIIMQLEAKVQQQEILLVALLKSDQPSSGSKSVPAESRAATRAMPTSCADLKSTGHIWNGVYSVIGATTVETVYCDFTKPNTDSGFQTFVGYAGVQSKPTYFYGQLNYNWYLTGTPIAYDTFVLNEGGAYDRTTKKFTAPVAGRYFFSFTGRAQSYNPPADFRLEVEMVKNGQYVARAAADDGANSETLSLQSILNLKAGDQVWTQATYITSGISLLGPDYTHFTGFLLEEDVALSLKAII</sequence>
<proteinExistence type="predicted"/>
<reference evidence="7 8" key="1">
    <citation type="journal article" date="2011" name="Science">
        <title>The ecoresponsive genome of Daphnia pulex.</title>
        <authorList>
            <person name="Colbourne J.K."/>
            <person name="Pfrender M.E."/>
            <person name="Gilbert D."/>
            <person name="Thomas W.K."/>
            <person name="Tucker A."/>
            <person name="Oakley T.H."/>
            <person name="Tokishita S."/>
            <person name="Aerts A."/>
            <person name="Arnold G.J."/>
            <person name="Basu M.K."/>
            <person name="Bauer D.J."/>
            <person name="Caceres C.E."/>
            <person name="Carmel L."/>
            <person name="Casola C."/>
            <person name="Choi J.H."/>
            <person name="Detter J.C."/>
            <person name="Dong Q."/>
            <person name="Dusheyko S."/>
            <person name="Eads B.D."/>
            <person name="Frohlich T."/>
            <person name="Geiler-Samerotte K.A."/>
            <person name="Gerlach D."/>
            <person name="Hatcher P."/>
            <person name="Jogdeo S."/>
            <person name="Krijgsveld J."/>
            <person name="Kriventseva E.V."/>
            <person name="Kultz D."/>
            <person name="Laforsch C."/>
            <person name="Lindquist E."/>
            <person name="Lopez J."/>
            <person name="Manak J.R."/>
            <person name="Muller J."/>
            <person name="Pangilinan J."/>
            <person name="Patwardhan R.P."/>
            <person name="Pitluck S."/>
            <person name="Pritham E.J."/>
            <person name="Rechtsteiner A."/>
            <person name="Rho M."/>
            <person name="Rogozin I.B."/>
            <person name="Sakarya O."/>
            <person name="Salamov A."/>
            <person name="Schaack S."/>
            <person name="Shapiro H."/>
            <person name="Shiga Y."/>
            <person name="Skalitzky C."/>
            <person name="Smith Z."/>
            <person name="Souvorov A."/>
            <person name="Sung W."/>
            <person name="Tang Z."/>
            <person name="Tsuchiya D."/>
            <person name="Tu H."/>
            <person name="Vos H."/>
            <person name="Wang M."/>
            <person name="Wolf Y.I."/>
            <person name="Yamagata H."/>
            <person name="Yamada T."/>
            <person name="Ye Y."/>
            <person name="Shaw J.R."/>
            <person name="Andrews J."/>
            <person name="Crease T.J."/>
            <person name="Tang H."/>
            <person name="Lucas S.M."/>
            <person name="Robertson H.M."/>
            <person name="Bork P."/>
            <person name="Koonin E.V."/>
            <person name="Zdobnov E.M."/>
            <person name="Grigoriev I.V."/>
            <person name="Lynch M."/>
            <person name="Boore J.L."/>
        </authorList>
    </citation>
    <scope>NUCLEOTIDE SEQUENCE [LARGE SCALE GENOMIC DNA]</scope>
</reference>
<dbReference type="PhylomeDB" id="E9FZP4"/>
<name>E9FZP4_DAPPU</name>
<dbReference type="PRINTS" id="PR00007">
    <property type="entry name" value="COMPLEMNTC1Q"/>
</dbReference>
<dbReference type="PROSITE" id="PS50871">
    <property type="entry name" value="C1Q"/>
    <property type="match status" value="1"/>
</dbReference>
<dbReference type="OrthoDB" id="6154955at2759"/>
<dbReference type="InParanoid" id="E9FZP4"/>
<dbReference type="KEGG" id="dpx:DAPPUDRAFT_221816"/>
<keyword evidence="3 5" id="KW-0732">Signal</keyword>
<dbReference type="Pfam" id="PF00386">
    <property type="entry name" value="C1q"/>
    <property type="match status" value="1"/>
</dbReference>
<dbReference type="HOGENOM" id="CLU_068539_0_0_1"/>
<dbReference type="GO" id="GO:0005615">
    <property type="term" value="C:extracellular space"/>
    <property type="evidence" value="ECO:0000318"/>
    <property type="project" value="GO_Central"/>
</dbReference>
<organism evidence="7 8">
    <name type="scientific">Daphnia pulex</name>
    <name type="common">Water flea</name>
    <dbReference type="NCBI Taxonomy" id="6669"/>
    <lineage>
        <taxon>Eukaryota</taxon>
        <taxon>Metazoa</taxon>
        <taxon>Ecdysozoa</taxon>
        <taxon>Arthropoda</taxon>
        <taxon>Crustacea</taxon>
        <taxon>Branchiopoda</taxon>
        <taxon>Diplostraca</taxon>
        <taxon>Cladocera</taxon>
        <taxon>Anomopoda</taxon>
        <taxon>Daphniidae</taxon>
        <taxon>Daphnia</taxon>
    </lineage>
</organism>
<protein>
    <submittedName>
        <fullName evidence="7">C1q and tumor necrosis factor-related protein-like protein 2</fullName>
    </submittedName>
</protein>
<feature type="chain" id="PRO_5003240483" evidence="5">
    <location>
        <begin position="24"/>
        <end position="306"/>
    </location>
</feature>
<feature type="coiled-coil region" evidence="4">
    <location>
        <begin position="43"/>
        <end position="88"/>
    </location>
</feature>
<evidence type="ECO:0000256" key="2">
    <source>
        <dbReference type="ARBA" id="ARBA00022525"/>
    </source>
</evidence>